<dbReference type="AlphaFoldDB" id="A0A6L3STB0"/>
<protein>
    <submittedName>
        <fullName evidence="1">Uncharacterized protein</fullName>
    </submittedName>
</protein>
<proteinExistence type="predicted"/>
<reference evidence="1 2" key="1">
    <citation type="submission" date="2019-09" db="EMBL/GenBank/DDBJ databases">
        <title>YIM 48816 draft genome.</title>
        <authorList>
            <person name="Jiang L."/>
        </authorList>
    </citation>
    <scope>NUCLEOTIDE SEQUENCE [LARGE SCALE GENOMIC DNA]</scope>
    <source>
        <strain evidence="1 2">YIM 48816</strain>
    </source>
</reference>
<name>A0A6L3STB0_9HYPH</name>
<comment type="caution">
    <text evidence="1">The sequence shown here is derived from an EMBL/GenBank/DDBJ whole genome shotgun (WGS) entry which is preliminary data.</text>
</comment>
<dbReference type="RefSeq" id="WP_151004813.1">
    <property type="nucleotide sequence ID" value="NZ_BPQY01000397.1"/>
</dbReference>
<gene>
    <name evidence="1" type="ORF">F6X53_28745</name>
</gene>
<evidence type="ECO:0000313" key="1">
    <source>
        <dbReference type="EMBL" id="KAB1071846.1"/>
    </source>
</evidence>
<evidence type="ECO:0000313" key="2">
    <source>
        <dbReference type="Proteomes" id="UP000474159"/>
    </source>
</evidence>
<organism evidence="1 2">
    <name type="scientific">Methylobacterium soli</name>
    <dbReference type="NCBI Taxonomy" id="553447"/>
    <lineage>
        <taxon>Bacteria</taxon>
        <taxon>Pseudomonadati</taxon>
        <taxon>Pseudomonadota</taxon>
        <taxon>Alphaproteobacteria</taxon>
        <taxon>Hyphomicrobiales</taxon>
        <taxon>Methylobacteriaceae</taxon>
        <taxon>Methylobacterium</taxon>
    </lineage>
</organism>
<sequence>MTSILVHCPLSGFQGVRRSLPGIAHETSFYRICASGRAGEKANAFQRAEFVRGRAERARGHEV</sequence>
<keyword evidence="2" id="KW-1185">Reference proteome</keyword>
<dbReference type="Proteomes" id="UP000474159">
    <property type="component" value="Unassembled WGS sequence"/>
</dbReference>
<dbReference type="EMBL" id="VZZK01000052">
    <property type="protein sequence ID" value="KAB1071846.1"/>
    <property type="molecule type" value="Genomic_DNA"/>
</dbReference>
<accession>A0A6L3STB0</accession>